<evidence type="ECO:0000259" key="9">
    <source>
        <dbReference type="PROSITE" id="PS51186"/>
    </source>
</evidence>
<dbReference type="SUPFAM" id="SSF57903">
    <property type="entry name" value="FYVE/PHD zinc finger"/>
    <property type="match status" value="1"/>
</dbReference>
<feature type="domain" description="PHD-type" evidence="8">
    <location>
        <begin position="1001"/>
        <end position="1046"/>
    </location>
</feature>
<evidence type="ECO:0000256" key="6">
    <source>
        <dbReference type="PROSITE-ProRule" id="PRU00146"/>
    </source>
</evidence>
<organism evidence="10 11">
    <name type="scientific">Quillaja saponaria</name>
    <name type="common">Soap bark tree</name>
    <dbReference type="NCBI Taxonomy" id="32244"/>
    <lineage>
        <taxon>Eukaryota</taxon>
        <taxon>Viridiplantae</taxon>
        <taxon>Streptophyta</taxon>
        <taxon>Embryophyta</taxon>
        <taxon>Tracheophyta</taxon>
        <taxon>Spermatophyta</taxon>
        <taxon>Magnoliopsida</taxon>
        <taxon>eudicotyledons</taxon>
        <taxon>Gunneridae</taxon>
        <taxon>Pentapetalae</taxon>
        <taxon>rosids</taxon>
        <taxon>fabids</taxon>
        <taxon>Fabales</taxon>
        <taxon>Quillajaceae</taxon>
        <taxon>Quillaja</taxon>
    </lineage>
</organism>
<dbReference type="SMART" id="SM00249">
    <property type="entry name" value="PHD"/>
    <property type="match status" value="2"/>
</dbReference>
<feature type="region of interest" description="Disordered" evidence="7">
    <location>
        <begin position="1"/>
        <end position="20"/>
    </location>
</feature>
<dbReference type="GO" id="GO:0016747">
    <property type="term" value="F:acyltransferase activity, transferring groups other than amino-acyl groups"/>
    <property type="evidence" value="ECO:0007669"/>
    <property type="project" value="InterPro"/>
</dbReference>
<comment type="caution">
    <text evidence="10">The sequence shown here is derived from an EMBL/GenBank/DDBJ whole genome shotgun (WGS) entry which is preliminary data.</text>
</comment>
<dbReference type="SUPFAM" id="SSF55729">
    <property type="entry name" value="Acyl-CoA N-acyltransferases (Nat)"/>
    <property type="match status" value="1"/>
</dbReference>
<dbReference type="Pfam" id="PF22970">
    <property type="entry name" value="DUF7028"/>
    <property type="match status" value="2"/>
</dbReference>
<dbReference type="GO" id="GO:0008270">
    <property type="term" value="F:zinc ion binding"/>
    <property type="evidence" value="ECO:0007669"/>
    <property type="project" value="UniProtKB-KW"/>
</dbReference>
<dbReference type="InterPro" id="IPR013083">
    <property type="entry name" value="Znf_RING/FYVE/PHD"/>
</dbReference>
<evidence type="ECO:0000313" key="10">
    <source>
        <dbReference type="EMBL" id="KAJ7959833.1"/>
    </source>
</evidence>
<evidence type="ECO:0000256" key="1">
    <source>
        <dbReference type="ARBA" id="ARBA00004123"/>
    </source>
</evidence>
<keyword evidence="11" id="KW-1185">Reference proteome</keyword>
<dbReference type="InterPro" id="IPR032308">
    <property type="entry name" value="TDBD"/>
</dbReference>
<evidence type="ECO:0000256" key="2">
    <source>
        <dbReference type="ARBA" id="ARBA00022723"/>
    </source>
</evidence>
<dbReference type="Pfam" id="PF16135">
    <property type="entry name" value="TDBD"/>
    <property type="match status" value="1"/>
</dbReference>
<protein>
    <submittedName>
        <fullName evidence="10">PHD zinc finger protein</fullName>
    </submittedName>
</protein>
<dbReference type="PANTHER" id="PTHR46309:SF12">
    <property type="entry name" value="GB|AAC80581.1"/>
    <property type="match status" value="1"/>
</dbReference>
<dbReference type="EMBL" id="JARAOO010000008">
    <property type="protein sequence ID" value="KAJ7959833.1"/>
    <property type="molecule type" value="Genomic_DNA"/>
</dbReference>
<dbReference type="GO" id="GO:0006357">
    <property type="term" value="P:regulation of transcription by RNA polymerase II"/>
    <property type="evidence" value="ECO:0007669"/>
    <property type="project" value="TreeGrafter"/>
</dbReference>
<dbReference type="Pfam" id="PF05641">
    <property type="entry name" value="Agenet"/>
    <property type="match status" value="1"/>
</dbReference>
<dbReference type="InterPro" id="IPR056511">
    <property type="entry name" value="IDM1_C"/>
</dbReference>
<dbReference type="GO" id="GO:0005634">
    <property type="term" value="C:nucleus"/>
    <property type="evidence" value="ECO:0007669"/>
    <property type="project" value="UniProtKB-SubCell"/>
</dbReference>
<dbReference type="SMART" id="SM00743">
    <property type="entry name" value="Agenet"/>
    <property type="match status" value="2"/>
</dbReference>
<reference evidence="10" key="1">
    <citation type="journal article" date="2023" name="Science">
        <title>Elucidation of the pathway for biosynthesis of saponin adjuvants from the soapbark tree.</title>
        <authorList>
            <person name="Reed J."/>
            <person name="Orme A."/>
            <person name="El-Demerdash A."/>
            <person name="Owen C."/>
            <person name="Martin L.B.B."/>
            <person name="Misra R.C."/>
            <person name="Kikuchi S."/>
            <person name="Rejzek M."/>
            <person name="Martin A.C."/>
            <person name="Harkess A."/>
            <person name="Leebens-Mack J."/>
            <person name="Louveau T."/>
            <person name="Stephenson M.J."/>
            <person name="Osbourn A."/>
        </authorList>
    </citation>
    <scope>NUCLEOTIDE SEQUENCE</scope>
    <source>
        <strain evidence="10">S10</strain>
    </source>
</reference>
<dbReference type="CDD" id="cd04301">
    <property type="entry name" value="NAT_SF"/>
    <property type="match status" value="1"/>
</dbReference>
<dbReference type="PANTHER" id="PTHR46309">
    <property type="entry name" value="PHD FINGER PROTEIN 12"/>
    <property type="match status" value="1"/>
</dbReference>
<dbReference type="InterPro" id="IPR011011">
    <property type="entry name" value="Znf_FYVE_PHD"/>
</dbReference>
<dbReference type="GO" id="GO:0003714">
    <property type="term" value="F:transcription corepressor activity"/>
    <property type="evidence" value="ECO:0007669"/>
    <property type="project" value="InterPro"/>
</dbReference>
<dbReference type="InterPro" id="IPR054292">
    <property type="entry name" value="DUF7028"/>
</dbReference>
<dbReference type="InterPro" id="IPR014002">
    <property type="entry name" value="Agenet_dom_plant"/>
</dbReference>
<dbReference type="InterPro" id="IPR016181">
    <property type="entry name" value="Acyl_CoA_acyltransferase"/>
</dbReference>
<proteinExistence type="predicted"/>
<keyword evidence="3 6" id="KW-0863">Zinc-finger</keyword>
<dbReference type="PROSITE" id="PS51186">
    <property type="entry name" value="GNAT"/>
    <property type="match status" value="1"/>
</dbReference>
<dbReference type="CDD" id="cd20405">
    <property type="entry name" value="Tudor_Agenet_AtDUF_rpt1_3"/>
    <property type="match status" value="1"/>
</dbReference>
<evidence type="ECO:0000313" key="11">
    <source>
        <dbReference type="Proteomes" id="UP001163823"/>
    </source>
</evidence>
<dbReference type="Pfam" id="PF00628">
    <property type="entry name" value="PHD"/>
    <property type="match status" value="1"/>
</dbReference>
<dbReference type="Pfam" id="PF23209">
    <property type="entry name" value="IDM1_C"/>
    <property type="match status" value="1"/>
</dbReference>
<dbReference type="InterPro" id="IPR008395">
    <property type="entry name" value="Agenet-like_dom"/>
</dbReference>
<feature type="region of interest" description="Disordered" evidence="7">
    <location>
        <begin position="613"/>
        <end position="639"/>
    </location>
</feature>
<evidence type="ECO:0000256" key="4">
    <source>
        <dbReference type="ARBA" id="ARBA00022833"/>
    </source>
</evidence>
<dbReference type="InterPro" id="IPR000182">
    <property type="entry name" value="GNAT_dom"/>
</dbReference>
<dbReference type="Gene3D" id="3.30.40.10">
    <property type="entry name" value="Zinc/RING finger domain, C3HC4 (zinc finger)"/>
    <property type="match status" value="2"/>
</dbReference>
<keyword evidence="4" id="KW-0862">Zinc</keyword>
<comment type="subcellular location">
    <subcellularLocation>
        <location evidence="1">Nucleus</location>
    </subcellularLocation>
</comment>
<accession>A0AAD7PLC1</accession>
<dbReference type="InterPro" id="IPR001965">
    <property type="entry name" value="Znf_PHD"/>
</dbReference>
<keyword evidence="5" id="KW-0539">Nucleus</keyword>
<name>A0AAD7PLC1_QUISA</name>
<evidence type="ECO:0000256" key="7">
    <source>
        <dbReference type="SAM" id="MobiDB-lite"/>
    </source>
</evidence>
<dbReference type="CDD" id="cd15532">
    <property type="entry name" value="PHD2_CHD_II"/>
    <property type="match status" value="1"/>
</dbReference>
<evidence type="ECO:0000256" key="5">
    <source>
        <dbReference type="ARBA" id="ARBA00023242"/>
    </source>
</evidence>
<evidence type="ECO:0000259" key="8">
    <source>
        <dbReference type="PROSITE" id="PS50016"/>
    </source>
</evidence>
<feature type="domain" description="N-acetyltransferase" evidence="9">
    <location>
        <begin position="1139"/>
        <end position="1300"/>
    </location>
</feature>
<feature type="compositionally biased region" description="Basic residues" evidence="7">
    <location>
        <begin position="9"/>
        <end position="18"/>
    </location>
</feature>
<gene>
    <name evidence="10" type="ORF">O6P43_020359</name>
</gene>
<keyword evidence="2" id="KW-0479">Metal-binding</keyword>
<dbReference type="PROSITE" id="PS50016">
    <property type="entry name" value="ZF_PHD_2"/>
    <property type="match status" value="1"/>
</dbReference>
<dbReference type="KEGG" id="qsa:O6P43_020359"/>
<dbReference type="InterPro" id="IPR019787">
    <property type="entry name" value="Znf_PHD-finger"/>
</dbReference>
<dbReference type="Proteomes" id="UP001163823">
    <property type="component" value="Chromosome 8"/>
</dbReference>
<evidence type="ECO:0000256" key="3">
    <source>
        <dbReference type="ARBA" id="ARBA00022771"/>
    </source>
</evidence>
<sequence length="1370" mass="153784">MEVEESSSYRKRKSRSGKQKLVVNDKVEVRSREEGFEGSWHPGKVIKCGKQIRHVRYENILTDDGSDKLIDKVTVSSVLDGVGFQKANQCNVRGHMRPLAPPVEFRKSDLTYGLCVDVNYQEAWWEGVICDHDNGMEERSIFFPDLGDQLKIGIDCLRITQDWDELSGNWKQRGNWVLFELIEECAPGSCRFVSVKQIWYDVRGKIGFVNIGDWTFNAKDLWKKLVLEVLDDYFDITLKEFFGVFDFSKSGLLKDAVEVEYVEVTPNVDMNLKVDMANLGTFGNPANTDTMLHDDSNPKNVVGFDGTAVDNPPKKSDLATSMLDTDSNSGNILHVQEENGLDLSKDEAPRSYIIDDSNLSCGEKEPTPAVDINPEVSDFQATGTYVNPPNRDTVTDADSNHNVFGSDVRAVDNQLKRGALAVRLLDTISSSVTIPPIQEESGMVPEATSEMCTVNDSNTFHTHKEVLVQNKLMIPIQEALSEFPEGICCTNSGISSEGVPGTSSNGDNGKPKCLTHRRTRCSTPVILPGAKFCEDAVVDYALAGTSKKLSNPLLTNVRKHLLYLGWKIEKFKDSYMYYSPDKNCYDSLRKICQEMKDDILMRKSLTSQADHIILPTSPNNKCPNLPDEQQEKSQGSDSCQLIVPPSSDQVVVPPEYCPQAVLEYCLNDIDSTCDGHASNIMILKARKHLSAAGWRMFRYHTKSGKRLLQYRSPQRNFYSLGAACEGYLKERLAQLATSAMRPIETKGINKEDEGLVDGDKLSSKTSKGVFRKSSTMPKSGKLLRLEKGKFKGNRKIQSRKEQNLLNLILELLQKDPELHAIEDGTASALISKGNLRHFRNPESSQLKLDGNRLSGTLTRVRENNEGIHHMPVLWSSKRVQQVCPFSPQKPLNVLSWLIDNNIVLPRAKVYYGARGSILSLAEGKITCHGIKCTCCKTLWSRSAFEDHAGGSSYGRPSSHIFLEDGRSILDCQIQIIQNHNMRGFLNEPCDMEGKWSQGENDSICSVCHYGGELILCDLCPSSFHQGCLGLKDVPDGEWFCPSCCCGVCGQSKFKDDAEDGCFLTCSQCQHKYHIRCLGKREAQKSKIYQEWFCSKSCEKIWLGLNKLLGIPIPVGVNNLSWTLMKSIKSDNCSRDDPDIDFLAESHSKLNVSLAVMHECFEPLQEPDTSADLVEDVIFSRWSELNRLNFRGFYTVLLERNDEIISVATVRVFGEKVAEVPLVGTRFQYRRQGMCRILMDELEKKLMELGVERLVLPAVPNVLNTWTTSFGFSKMTNSERSKFLDYTFLDFQGTIMCQKFLKNILSPHPVLSKGIQRKLRVVVSGSGSESESGVTVNQLNNPECEPCLDETSPEYSLKDIDFERTWRNNCS</sequence>
<dbReference type="Gene3D" id="3.40.630.30">
    <property type="match status" value="1"/>
</dbReference>
<dbReference type="InterPro" id="IPR042163">
    <property type="entry name" value="PHF12"/>
</dbReference>